<feature type="region of interest" description="Disordered" evidence="1">
    <location>
        <begin position="151"/>
        <end position="173"/>
    </location>
</feature>
<name>A0AAV7HIF9_COTGL</name>
<accession>A0AAV7HIF9</accession>
<evidence type="ECO:0000313" key="2">
    <source>
        <dbReference type="EMBL" id="KAH0539926.1"/>
    </source>
</evidence>
<evidence type="ECO:0000256" key="1">
    <source>
        <dbReference type="SAM" id="MobiDB-lite"/>
    </source>
</evidence>
<dbReference type="EMBL" id="JAHXZJ010002609">
    <property type="protein sequence ID" value="KAH0539926.1"/>
    <property type="molecule type" value="Genomic_DNA"/>
</dbReference>
<feature type="compositionally biased region" description="Basic residues" evidence="1">
    <location>
        <begin position="151"/>
        <end position="167"/>
    </location>
</feature>
<gene>
    <name evidence="2" type="ORF">KQX54_009992</name>
</gene>
<sequence length="173" mass="20614">MYGVYQRRKENKGMERKLNSTPESTLVTLKPRSRLFRHYYTSLNRPWHYNLLSSQYFSHWKELFQASRLGPPLESNQIHSHTVRYALRPITLSKPMSDANSLQWDIQFPGIILNEPKSLFTREYSPFTPVKATNLQLSSEIYLARPNITHRRTSSRNQQRPRYHHHLAFTETR</sequence>
<proteinExistence type="predicted"/>
<evidence type="ECO:0000313" key="3">
    <source>
        <dbReference type="Proteomes" id="UP000826195"/>
    </source>
</evidence>
<feature type="compositionally biased region" description="Basic and acidic residues" evidence="1">
    <location>
        <begin position="7"/>
        <end position="18"/>
    </location>
</feature>
<comment type="caution">
    <text evidence="2">The sequence shown here is derived from an EMBL/GenBank/DDBJ whole genome shotgun (WGS) entry which is preliminary data.</text>
</comment>
<dbReference type="AlphaFoldDB" id="A0AAV7HIF9"/>
<organism evidence="2 3">
    <name type="scientific">Cotesia glomerata</name>
    <name type="common">Lepidopteran parasitic wasp</name>
    <name type="synonym">Apanteles glomeratus</name>
    <dbReference type="NCBI Taxonomy" id="32391"/>
    <lineage>
        <taxon>Eukaryota</taxon>
        <taxon>Metazoa</taxon>
        <taxon>Ecdysozoa</taxon>
        <taxon>Arthropoda</taxon>
        <taxon>Hexapoda</taxon>
        <taxon>Insecta</taxon>
        <taxon>Pterygota</taxon>
        <taxon>Neoptera</taxon>
        <taxon>Endopterygota</taxon>
        <taxon>Hymenoptera</taxon>
        <taxon>Apocrita</taxon>
        <taxon>Ichneumonoidea</taxon>
        <taxon>Braconidae</taxon>
        <taxon>Microgastrinae</taxon>
        <taxon>Cotesia</taxon>
    </lineage>
</organism>
<protein>
    <submittedName>
        <fullName evidence="2">Uncharacterized protein</fullName>
    </submittedName>
</protein>
<dbReference type="Proteomes" id="UP000826195">
    <property type="component" value="Unassembled WGS sequence"/>
</dbReference>
<keyword evidence="3" id="KW-1185">Reference proteome</keyword>
<feature type="region of interest" description="Disordered" evidence="1">
    <location>
        <begin position="1"/>
        <end position="23"/>
    </location>
</feature>
<reference evidence="2 3" key="1">
    <citation type="journal article" date="2021" name="J. Hered.">
        <title>A chromosome-level genome assembly of the parasitoid wasp, Cotesia glomerata (Hymenoptera: Braconidae).</title>
        <authorList>
            <person name="Pinto B.J."/>
            <person name="Weis J.J."/>
            <person name="Gamble T."/>
            <person name="Ode P.J."/>
            <person name="Paul R."/>
            <person name="Zaspel J.M."/>
        </authorList>
    </citation>
    <scope>NUCLEOTIDE SEQUENCE [LARGE SCALE GENOMIC DNA]</scope>
    <source>
        <strain evidence="2">CgM1</strain>
    </source>
</reference>